<dbReference type="CDD" id="cd01298">
    <property type="entry name" value="ATZ_TRZ_like"/>
    <property type="match status" value="1"/>
</dbReference>
<keyword evidence="2" id="KW-0378">Hydrolase</keyword>
<dbReference type="PANTHER" id="PTHR43794">
    <property type="entry name" value="AMINOHYDROLASE SSNA-RELATED"/>
    <property type="match status" value="1"/>
</dbReference>
<protein>
    <submittedName>
        <fullName evidence="5">Cytosine/adenosine deaminase</fullName>
    </submittedName>
</protein>
<dbReference type="Proteomes" id="UP000183263">
    <property type="component" value="Unassembled WGS sequence"/>
</dbReference>
<organism evidence="5 6">
    <name type="scientific">Rhodococcus triatomae</name>
    <dbReference type="NCBI Taxonomy" id="300028"/>
    <lineage>
        <taxon>Bacteria</taxon>
        <taxon>Bacillati</taxon>
        <taxon>Actinomycetota</taxon>
        <taxon>Actinomycetes</taxon>
        <taxon>Mycobacteriales</taxon>
        <taxon>Nocardiaceae</taxon>
        <taxon>Rhodococcus</taxon>
    </lineage>
</organism>
<dbReference type="InterPro" id="IPR006680">
    <property type="entry name" value="Amidohydro-rel"/>
</dbReference>
<accession>A0A1G8BE54</accession>
<dbReference type="SUPFAM" id="SSF51556">
    <property type="entry name" value="Metallo-dependent hydrolases"/>
    <property type="match status" value="1"/>
</dbReference>
<evidence type="ECO:0000256" key="3">
    <source>
        <dbReference type="ARBA" id="ARBA00022833"/>
    </source>
</evidence>
<proteinExistence type="predicted"/>
<dbReference type="GO" id="GO:0046872">
    <property type="term" value="F:metal ion binding"/>
    <property type="evidence" value="ECO:0007669"/>
    <property type="project" value="UniProtKB-KW"/>
</dbReference>
<sequence length="461" mass="49299">MDSRPPMIAVDRPTVITGAYVATVDPDRTEHPRGYVVFRDNRITEVGAGDPPAVDGARVVDGRGCLLTPGLVNTHHHLYQWITRGLAADSTLFQWLTTLYPVWAGIDADLVRTAATGGLSRLARTGCTTSTDHHYVVPRDAGDVFAAEIDAAAAVGLRFHPCRGSMDLGRSDGGLPPDSIVEDLDDILKGTQQAIERWHDPTPDSMLRIAVAPCSPFSVTADLLRESADLARTAGVRLHTHLAETVDELDYCREHFDATPVEYMQQLGWVGEDVWFAHAVHLDDPAVAVMTTTGTGAAHCPTSNARLGAGIARAKDLHTAGVPLGLGVDGAASNEAASMLEEARHALLFARARGGPQEMTVRTALELATFGGARVLGRERELGSIEPGKLADLALWRLDTPAHAGITDPVAALVLGATPPLRGLWVNGDVVVEDDRVVMVDEEQVALDVARAHRELLRKAG</sequence>
<dbReference type="NCBIfam" id="NF006055">
    <property type="entry name" value="PRK08203.1"/>
    <property type="match status" value="1"/>
</dbReference>
<dbReference type="InterPro" id="IPR050287">
    <property type="entry name" value="MTA/SAH_deaminase"/>
</dbReference>
<evidence type="ECO:0000313" key="5">
    <source>
        <dbReference type="EMBL" id="SDH31505.1"/>
    </source>
</evidence>
<dbReference type="Gene3D" id="3.20.20.140">
    <property type="entry name" value="Metal-dependent hydrolases"/>
    <property type="match status" value="1"/>
</dbReference>
<evidence type="ECO:0000256" key="1">
    <source>
        <dbReference type="ARBA" id="ARBA00022723"/>
    </source>
</evidence>
<name>A0A1G8BE54_9NOCA</name>
<dbReference type="PANTHER" id="PTHR43794:SF11">
    <property type="entry name" value="AMIDOHYDROLASE-RELATED DOMAIN-CONTAINING PROTEIN"/>
    <property type="match status" value="1"/>
</dbReference>
<dbReference type="GO" id="GO:0019239">
    <property type="term" value="F:deaminase activity"/>
    <property type="evidence" value="ECO:0007669"/>
    <property type="project" value="UniProtKB-ARBA"/>
</dbReference>
<evidence type="ECO:0000259" key="4">
    <source>
        <dbReference type="Pfam" id="PF01979"/>
    </source>
</evidence>
<reference evidence="5 6" key="1">
    <citation type="submission" date="2016-10" db="EMBL/GenBank/DDBJ databases">
        <authorList>
            <person name="de Groot N.N."/>
        </authorList>
    </citation>
    <scope>NUCLEOTIDE SEQUENCE [LARGE SCALE GENOMIC DNA]</scope>
    <source>
        <strain evidence="5 6">DSM 44892</strain>
    </source>
</reference>
<gene>
    <name evidence="5" type="ORF">SAMN05444695_101841</name>
</gene>
<dbReference type="SUPFAM" id="SSF51338">
    <property type="entry name" value="Composite domain of metallo-dependent hydrolases"/>
    <property type="match status" value="1"/>
</dbReference>
<dbReference type="AlphaFoldDB" id="A0A1G8BE54"/>
<dbReference type="GO" id="GO:0016814">
    <property type="term" value="F:hydrolase activity, acting on carbon-nitrogen (but not peptide) bonds, in cyclic amidines"/>
    <property type="evidence" value="ECO:0007669"/>
    <property type="project" value="UniProtKB-ARBA"/>
</dbReference>
<dbReference type="FunFam" id="3.20.20.140:FF:000014">
    <property type="entry name" value="5-methylthioadenosine/S-adenosylhomocysteine deaminase"/>
    <property type="match status" value="1"/>
</dbReference>
<evidence type="ECO:0000256" key="2">
    <source>
        <dbReference type="ARBA" id="ARBA00022801"/>
    </source>
</evidence>
<dbReference type="Gene3D" id="2.30.40.10">
    <property type="entry name" value="Urease, subunit C, domain 1"/>
    <property type="match status" value="1"/>
</dbReference>
<keyword evidence="3" id="KW-0862">Zinc</keyword>
<keyword evidence="6" id="KW-1185">Reference proteome</keyword>
<dbReference type="InterPro" id="IPR032466">
    <property type="entry name" value="Metal_Hydrolase"/>
</dbReference>
<dbReference type="EMBL" id="FNDN01000001">
    <property type="protein sequence ID" value="SDH31505.1"/>
    <property type="molecule type" value="Genomic_DNA"/>
</dbReference>
<evidence type="ECO:0000313" key="6">
    <source>
        <dbReference type="Proteomes" id="UP000183263"/>
    </source>
</evidence>
<feature type="domain" description="Amidohydrolase-related" evidence="4">
    <location>
        <begin position="67"/>
        <end position="430"/>
    </location>
</feature>
<keyword evidence="1" id="KW-0479">Metal-binding</keyword>
<dbReference type="Pfam" id="PF01979">
    <property type="entry name" value="Amidohydro_1"/>
    <property type="match status" value="1"/>
</dbReference>
<dbReference type="InterPro" id="IPR011059">
    <property type="entry name" value="Metal-dep_hydrolase_composite"/>
</dbReference>